<evidence type="ECO:0000259" key="4">
    <source>
        <dbReference type="Pfam" id="PF13458"/>
    </source>
</evidence>
<dbReference type="InterPro" id="IPR028082">
    <property type="entry name" value="Peripla_BP_I"/>
</dbReference>
<dbReference type="AlphaFoldDB" id="A0A9D6V3V4"/>
<feature type="domain" description="Leucine-binding protein" evidence="4">
    <location>
        <begin position="33"/>
        <end position="370"/>
    </location>
</feature>
<dbReference type="EMBL" id="JACRDE010000470">
    <property type="protein sequence ID" value="MBI5251393.1"/>
    <property type="molecule type" value="Genomic_DNA"/>
</dbReference>
<dbReference type="SUPFAM" id="SSF53822">
    <property type="entry name" value="Periplasmic binding protein-like I"/>
    <property type="match status" value="1"/>
</dbReference>
<evidence type="ECO:0000256" key="1">
    <source>
        <dbReference type="ARBA" id="ARBA00010062"/>
    </source>
</evidence>
<dbReference type="InterPro" id="IPR051010">
    <property type="entry name" value="BCAA_transport"/>
</dbReference>
<evidence type="ECO:0000313" key="6">
    <source>
        <dbReference type="Proteomes" id="UP000807825"/>
    </source>
</evidence>
<reference evidence="5" key="1">
    <citation type="submission" date="2020-07" db="EMBL/GenBank/DDBJ databases">
        <title>Huge and variable diversity of episymbiotic CPR bacteria and DPANN archaea in groundwater ecosystems.</title>
        <authorList>
            <person name="He C.Y."/>
            <person name="Keren R."/>
            <person name="Whittaker M."/>
            <person name="Farag I.F."/>
            <person name="Doudna J."/>
            <person name="Cate J.H.D."/>
            <person name="Banfield J.F."/>
        </authorList>
    </citation>
    <scope>NUCLEOTIDE SEQUENCE</scope>
    <source>
        <strain evidence="5">NC_groundwater_1664_Pr3_B-0.1um_52_9</strain>
    </source>
</reference>
<keyword evidence="2 3" id="KW-0732">Signal</keyword>
<feature type="signal peptide" evidence="3">
    <location>
        <begin position="1"/>
        <end position="25"/>
    </location>
</feature>
<feature type="chain" id="PRO_5039106867" evidence="3">
    <location>
        <begin position="26"/>
        <end position="414"/>
    </location>
</feature>
<accession>A0A9D6V3V4</accession>
<evidence type="ECO:0000313" key="5">
    <source>
        <dbReference type="EMBL" id="MBI5251393.1"/>
    </source>
</evidence>
<proteinExistence type="inferred from homology"/>
<organism evidence="5 6">
    <name type="scientific">Desulfomonile tiedjei</name>
    <dbReference type="NCBI Taxonomy" id="2358"/>
    <lineage>
        <taxon>Bacteria</taxon>
        <taxon>Pseudomonadati</taxon>
        <taxon>Thermodesulfobacteriota</taxon>
        <taxon>Desulfomonilia</taxon>
        <taxon>Desulfomonilales</taxon>
        <taxon>Desulfomonilaceae</taxon>
        <taxon>Desulfomonile</taxon>
    </lineage>
</organism>
<dbReference type="Pfam" id="PF13458">
    <property type="entry name" value="Peripla_BP_6"/>
    <property type="match status" value="1"/>
</dbReference>
<dbReference type="PANTHER" id="PTHR30483">
    <property type="entry name" value="LEUCINE-SPECIFIC-BINDING PROTEIN"/>
    <property type="match status" value="1"/>
</dbReference>
<dbReference type="Gene3D" id="3.40.50.2300">
    <property type="match status" value="2"/>
</dbReference>
<comment type="similarity">
    <text evidence="1">Belongs to the leucine-binding protein family.</text>
</comment>
<dbReference type="PANTHER" id="PTHR30483:SF6">
    <property type="entry name" value="PERIPLASMIC BINDING PROTEIN OF ABC TRANSPORTER FOR NATURAL AMINO ACIDS"/>
    <property type="match status" value="1"/>
</dbReference>
<sequence>MTSGRRGTALCLLLVTALLSLPCFCAVSSAADPVKIGYCLSLTGVYATLGEDLRDGLELYMDQIGHKAGGRNIEVVSENIGSAVVTLTQEAAHKLIEQDKVDIIAGVVDSRVAYSVASQITGREIPFVISNAGADDLTQRRASPLIVRVSFSSSSGSHPLGVWAYEQGFRKAVAMGAANPAGYEQVGGICRTFTKLGGKIVQELWPPLGTQDYKPFFAQLDRDADVVMVFFAGGDALRFVQQYAESGLKGKIALIGKGDLVSEQLLTQQGQAADGIVSVLHWCSLLDTPENAQFKAAYTKKFGRAPSQFSEQGYVTGMVIAEALNKTGGQVRGREFVKTMRSLELKAPRGTIKFDEYGAPVQNYYIRQVQMIDGQRQNAIVKVYPAVSQFWIWSPAEFMAMPPYTEMKGEWANK</sequence>
<gene>
    <name evidence="5" type="ORF">HY912_18045</name>
</gene>
<dbReference type="InterPro" id="IPR028081">
    <property type="entry name" value="Leu-bd"/>
</dbReference>
<evidence type="ECO:0000256" key="3">
    <source>
        <dbReference type="SAM" id="SignalP"/>
    </source>
</evidence>
<dbReference type="Proteomes" id="UP000807825">
    <property type="component" value="Unassembled WGS sequence"/>
</dbReference>
<protein>
    <submittedName>
        <fullName evidence="5">ABC transporter substrate-binding protein</fullName>
    </submittedName>
</protein>
<evidence type="ECO:0000256" key="2">
    <source>
        <dbReference type="ARBA" id="ARBA00022729"/>
    </source>
</evidence>
<name>A0A9D6V3V4_9BACT</name>
<comment type="caution">
    <text evidence="5">The sequence shown here is derived from an EMBL/GenBank/DDBJ whole genome shotgun (WGS) entry which is preliminary data.</text>
</comment>